<sequence>MDKKIVPTNKENRLMELDVIRGIALFGILVVNINYFSTPALYADMFNMNAKISFMEQWMKWMVIFFFEFKFVSLFSLLFGISFALFLSRLEKRGIRSRTLFKRRLVFLLIIGLIHLFFFWYGDILTIYALLGFLLLLFVETKPKTQLKWIISLPILPILMLTSIIMFGDNISSTFTHQMENIYHNAMHSYADGTAIEIFQQRFVDIKYIYQGYILMIPVIFSMFLLGMYTWKKGYITHASNYKEELKKVQRYSAWIGIPFAFLAVFSDTKIESVASPFYFIQYISHVGSGPILAIFYMSSLILLLQKEEWRKRFFFLQPVGRMALTNYVMQTIICIFIFYSFGGGLFGRINVIEGFGIALLIFLLQILGSQIWLNHYGMGPLETIWRMYTYKK</sequence>
<dbReference type="AlphaFoldDB" id="A0A368XZ19"/>
<feature type="transmembrane region" description="Helical" evidence="1">
    <location>
        <begin position="62"/>
        <end position="88"/>
    </location>
</feature>
<dbReference type="PANTHER" id="PTHR30590">
    <property type="entry name" value="INNER MEMBRANE PROTEIN"/>
    <property type="match status" value="1"/>
</dbReference>
<feature type="domain" description="DUF418" evidence="2">
    <location>
        <begin position="231"/>
        <end position="393"/>
    </location>
</feature>
<dbReference type="Pfam" id="PF04235">
    <property type="entry name" value="DUF418"/>
    <property type="match status" value="1"/>
</dbReference>
<reference evidence="3 4" key="1">
    <citation type="submission" date="2018-07" db="EMBL/GenBank/DDBJ databases">
        <title>Genomic Encyclopedia of Type Strains, Phase IV (KMG-IV): sequencing the most valuable type-strain genomes for metagenomic binning, comparative biology and taxonomic classification.</title>
        <authorList>
            <person name="Goeker M."/>
        </authorList>
    </citation>
    <scope>NUCLEOTIDE SEQUENCE [LARGE SCALE GENOMIC DNA]</scope>
    <source>
        <strain evidence="3 4">DSM 27696</strain>
    </source>
</reference>
<feature type="transmembrane region" description="Helical" evidence="1">
    <location>
        <begin position="355"/>
        <end position="374"/>
    </location>
</feature>
<feature type="transmembrane region" description="Helical" evidence="1">
    <location>
        <begin position="100"/>
        <end position="118"/>
    </location>
</feature>
<keyword evidence="1" id="KW-0472">Membrane</keyword>
<keyword evidence="4" id="KW-1185">Reference proteome</keyword>
<feature type="transmembrane region" description="Helical" evidence="1">
    <location>
        <begin position="20"/>
        <end position="42"/>
    </location>
</feature>
<accession>A0A368XZ19</accession>
<name>A0A368XZ19_9BACI</name>
<feature type="transmembrane region" description="Helical" evidence="1">
    <location>
        <begin position="208"/>
        <end position="231"/>
    </location>
</feature>
<proteinExistence type="predicted"/>
<organism evidence="3 4">
    <name type="scientific">Saliterribacillus persicus</name>
    <dbReference type="NCBI Taxonomy" id="930114"/>
    <lineage>
        <taxon>Bacteria</taxon>
        <taxon>Bacillati</taxon>
        <taxon>Bacillota</taxon>
        <taxon>Bacilli</taxon>
        <taxon>Bacillales</taxon>
        <taxon>Bacillaceae</taxon>
        <taxon>Saliterribacillus</taxon>
    </lineage>
</organism>
<feature type="transmembrane region" description="Helical" evidence="1">
    <location>
        <begin position="283"/>
        <end position="305"/>
    </location>
</feature>
<evidence type="ECO:0000313" key="3">
    <source>
        <dbReference type="EMBL" id="RCW73251.1"/>
    </source>
</evidence>
<dbReference type="PANTHER" id="PTHR30590:SF2">
    <property type="entry name" value="INNER MEMBRANE PROTEIN"/>
    <property type="match status" value="1"/>
</dbReference>
<evidence type="ECO:0000313" key="4">
    <source>
        <dbReference type="Proteomes" id="UP000252585"/>
    </source>
</evidence>
<protein>
    <recommendedName>
        <fullName evidence="2">DUF418 domain-containing protein</fullName>
    </recommendedName>
</protein>
<feature type="transmembrane region" description="Helical" evidence="1">
    <location>
        <begin position="147"/>
        <end position="167"/>
    </location>
</feature>
<dbReference type="RefSeq" id="WP_114352341.1">
    <property type="nucleotide sequence ID" value="NZ_QPJJ01000004.1"/>
</dbReference>
<keyword evidence="1" id="KW-1133">Transmembrane helix</keyword>
<dbReference type="Proteomes" id="UP000252585">
    <property type="component" value="Unassembled WGS sequence"/>
</dbReference>
<feature type="transmembrane region" description="Helical" evidence="1">
    <location>
        <begin position="325"/>
        <end position="343"/>
    </location>
</feature>
<dbReference type="InterPro" id="IPR007349">
    <property type="entry name" value="DUF418"/>
</dbReference>
<dbReference type="InterPro" id="IPR052529">
    <property type="entry name" value="Bact_Transport_Assoc"/>
</dbReference>
<comment type="caution">
    <text evidence="3">The sequence shown here is derived from an EMBL/GenBank/DDBJ whole genome shotgun (WGS) entry which is preliminary data.</text>
</comment>
<dbReference type="OrthoDB" id="9807744at2"/>
<evidence type="ECO:0000259" key="2">
    <source>
        <dbReference type="Pfam" id="PF04235"/>
    </source>
</evidence>
<dbReference type="EMBL" id="QPJJ01000004">
    <property type="protein sequence ID" value="RCW73251.1"/>
    <property type="molecule type" value="Genomic_DNA"/>
</dbReference>
<keyword evidence="1" id="KW-0812">Transmembrane</keyword>
<evidence type="ECO:0000256" key="1">
    <source>
        <dbReference type="SAM" id="Phobius"/>
    </source>
</evidence>
<gene>
    <name evidence="3" type="ORF">DFR57_104249</name>
</gene>